<dbReference type="Proteomes" id="UP000287394">
    <property type="component" value="Chromosome"/>
</dbReference>
<name>A0A402CZL7_9BACT</name>
<dbReference type="AlphaFoldDB" id="A0A402CZL7"/>
<protein>
    <submittedName>
        <fullName evidence="1">Uncharacterized protein</fullName>
    </submittedName>
</protein>
<gene>
    <name evidence="1" type="ORF">CCAX7_59630</name>
</gene>
<sequence length="96" mass="10465">MAMSFDRLGANVFLNASYDKAKNTTYGDCILRRAKFTLIGDTVRLEGGEATPLGRGLSTLSPSNDNGEVMLLKLTDNGQSLSYTNRSGTIVKFIRQ</sequence>
<evidence type="ECO:0000313" key="1">
    <source>
        <dbReference type="EMBL" id="BDI33912.1"/>
    </source>
</evidence>
<dbReference type="EMBL" id="AP025739">
    <property type="protein sequence ID" value="BDI33912.1"/>
    <property type="molecule type" value="Genomic_DNA"/>
</dbReference>
<accession>A0A402CZL7</accession>
<reference evidence="1 2" key="1">
    <citation type="journal article" date="2019" name="Int. J. Syst. Evol. Microbiol.">
        <title>Capsulimonas corticalis gen. nov., sp. nov., an aerobic capsulated bacterium, of a novel bacterial order, Capsulimonadales ord. nov., of the class Armatimonadia of the phylum Armatimonadetes.</title>
        <authorList>
            <person name="Li J."/>
            <person name="Kudo C."/>
            <person name="Tonouchi A."/>
        </authorList>
    </citation>
    <scope>NUCLEOTIDE SEQUENCE [LARGE SCALE GENOMIC DNA]</scope>
    <source>
        <strain evidence="1 2">AX-7</strain>
    </source>
</reference>
<keyword evidence="2" id="KW-1185">Reference proteome</keyword>
<dbReference type="KEGG" id="ccot:CCAX7_59630"/>
<organism evidence="1 2">
    <name type="scientific">Capsulimonas corticalis</name>
    <dbReference type="NCBI Taxonomy" id="2219043"/>
    <lineage>
        <taxon>Bacteria</taxon>
        <taxon>Bacillati</taxon>
        <taxon>Armatimonadota</taxon>
        <taxon>Armatimonadia</taxon>
        <taxon>Capsulimonadales</taxon>
        <taxon>Capsulimonadaceae</taxon>
        <taxon>Capsulimonas</taxon>
    </lineage>
</organism>
<proteinExistence type="predicted"/>
<evidence type="ECO:0000313" key="2">
    <source>
        <dbReference type="Proteomes" id="UP000287394"/>
    </source>
</evidence>